<dbReference type="EMBL" id="BMHQ01000005">
    <property type="protein sequence ID" value="GGE16239.1"/>
    <property type="molecule type" value="Genomic_DNA"/>
</dbReference>
<feature type="domain" description="Core-binding (CB)" evidence="6">
    <location>
        <begin position="20"/>
        <end position="110"/>
    </location>
</feature>
<evidence type="ECO:0000259" key="6">
    <source>
        <dbReference type="PROSITE" id="PS51900"/>
    </source>
</evidence>
<gene>
    <name evidence="7" type="ORF">GCM10011571_17390</name>
</gene>
<evidence type="ECO:0000256" key="3">
    <source>
        <dbReference type="ARBA" id="ARBA00023172"/>
    </source>
</evidence>
<evidence type="ECO:0000256" key="1">
    <source>
        <dbReference type="ARBA" id="ARBA00008857"/>
    </source>
</evidence>
<evidence type="ECO:0000256" key="2">
    <source>
        <dbReference type="ARBA" id="ARBA00023125"/>
    </source>
</evidence>
<dbReference type="RefSeq" id="WP_188647486.1">
    <property type="nucleotide sequence ID" value="NZ_BMHQ01000005.1"/>
</dbReference>
<dbReference type="GO" id="GO:0015074">
    <property type="term" value="P:DNA integration"/>
    <property type="evidence" value="ECO:0007669"/>
    <property type="project" value="InterPro"/>
</dbReference>
<evidence type="ECO:0000313" key="8">
    <source>
        <dbReference type="Proteomes" id="UP000625210"/>
    </source>
</evidence>
<reference evidence="7" key="2">
    <citation type="submission" date="2020-09" db="EMBL/GenBank/DDBJ databases">
        <authorList>
            <person name="Sun Q."/>
            <person name="Zhou Y."/>
        </authorList>
    </citation>
    <scope>NUCLEOTIDE SEQUENCE</scope>
    <source>
        <strain evidence="7">CGMCC 1.15179</strain>
    </source>
</reference>
<dbReference type="PANTHER" id="PTHR30349:SF41">
    <property type="entry name" value="INTEGRASE_RECOMBINASE PROTEIN MJ0367-RELATED"/>
    <property type="match status" value="1"/>
</dbReference>
<dbReference type="InterPro" id="IPR002104">
    <property type="entry name" value="Integrase_catalytic"/>
</dbReference>
<dbReference type="GO" id="GO:0006310">
    <property type="term" value="P:DNA recombination"/>
    <property type="evidence" value="ECO:0007669"/>
    <property type="project" value="UniProtKB-KW"/>
</dbReference>
<reference evidence="7" key="1">
    <citation type="journal article" date="2014" name="Int. J. Syst. Evol. Microbiol.">
        <title>Complete genome sequence of Corynebacterium casei LMG S-19264T (=DSM 44701T), isolated from a smear-ripened cheese.</title>
        <authorList>
            <consortium name="US DOE Joint Genome Institute (JGI-PGF)"/>
            <person name="Walter F."/>
            <person name="Albersmeier A."/>
            <person name="Kalinowski J."/>
            <person name="Ruckert C."/>
        </authorList>
    </citation>
    <scope>NUCLEOTIDE SEQUENCE</scope>
    <source>
        <strain evidence="7">CGMCC 1.15179</strain>
    </source>
</reference>
<comment type="caution">
    <text evidence="7">The sequence shown here is derived from an EMBL/GenBank/DDBJ whole genome shotgun (WGS) entry which is preliminary data.</text>
</comment>
<name>A0A8J2VF37_9BACL</name>
<keyword evidence="8" id="KW-1185">Reference proteome</keyword>
<organism evidence="7 8">
    <name type="scientific">Marinithermofilum abyssi</name>
    <dbReference type="NCBI Taxonomy" id="1571185"/>
    <lineage>
        <taxon>Bacteria</taxon>
        <taxon>Bacillati</taxon>
        <taxon>Bacillota</taxon>
        <taxon>Bacilli</taxon>
        <taxon>Bacillales</taxon>
        <taxon>Thermoactinomycetaceae</taxon>
        <taxon>Marinithermofilum</taxon>
    </lineage>
</organism>
<dbReference type="InterPro" id="IPR044068">
    <property type="entry name" value="CB"/>
</dbReference>
<protein>
    <recommendedName>
        <fullName evidence="9">Integrase</fullName>
    </recommendedName>
</protein>
<dbReference type="PROSITE" id="PS51898">
    <property type="entry name" value="TYR_RECOMBINASE"/>
    <property type="match status" value="1"/>
</dbReference>
<comment type="similarity">
    <text evidence="1">Belongs to the 'phage' integrase family.</text>
</comment>
<dbReference type="GO" id="GO:0003677">
    <property type="term" value="F:DNA binding"/>
    <property type="evidence" value="ECO:0007669"/>
    <property type="project" value="UniProtKB-UniRule"/>
</dbReference>
<dbReference type="Gene3D" id="1.10.150.130">
    <property type="match status" value="1"/>
</dbReference>
<evidence type="ECO:0000256" key="4">
    <source>
        <dbReference type="PROSITE-ProRule" id="PRU01248"/>
    </source>
</evidence>
<dbReference type="Gene3D" id="1.10.443.10">
    <property type="entry name" value="Intergrase catalytic core"/>
    <property type="match status" value="1"/>
</dbReference>
<dbReference type="AlphaFoldDB" id="A0A8J2VF37"/>
<dbReference type="PANTHER" id="PTHR30349">
    <property type="entry name" value="PHAGE INTEGRASE-RELATED"/>
    <property type="match status" value="1"/>
</dbReference>
<dbReference type="SUPFAM" id="SSF56349">
    <property type="entry name" value="DNA breaking-rejoining enzymes"/>
    <property type="match status" value="1"/>
</dbReference>
<dbReference type="InterPro" id="IPR013762">
    <property type="entry name" value="Integrase-like_cat_sf"/>
</dbReference>
<evidence type="ECO:0000313" key="7">
    <source>
        <dbReference type="EMBL" id="GGE16239.1"/>
    </source>
</evidence>
<feature type="domain" description="Tyr recombinase" evidence="5">
    <location>
        <begin position="134"/>
        <end position="362"/>
    </location>
</feature>
<dbReference type="PROSITE" id="PS51900">
    <property type="entry name" value="CB"/>
    <property type="match status" value="1"/>
</dbReference>
<dbReference type="CDD" id="cd00397">
    <property type="entry name" value="DNA_BRE_C"/>
    <property type="match status" value="1"/>
</dbReference>
<evidence type="ECO:0000259" key="5">
    <source>
        <dbReference type="PROSITE" id="PS51898"/>
    </source>
</evidence>
<proteinExistence type="inferred from homology"/>
<dbReference type="InterPro" id="IPR011010">
    <property type="entry name" value="DNA_brk_join_enz"/>
</dbReference>
<sequence length="364" mass="42038">MKNVHYLEHFTSRKEKPALDDLPDSLESWMEQYMQLAVVGVRSEEVTQKIGLHLKRFLEFFLVSYGHDRISACLQRDVLAWRRSLQEQGLSPSTVNSHIASLSAFTTWVHIQDPYRFPAGDPAKGIRELGLPPLEPRALSEDQVRSLKNLCDRLERFHQRKGRRWKGKKAPLKAHSRPWRDRAIVFVLLSTGLRRQELVGLNVSQLEPNIPEELRKARRARIRRVKGKGGTERTVFLSADARLALADYLEEEHQKNTTEETSALFLSATGLPARKPDGRLSSRAINGILEQIGRWHDAEVTDSRRKISPLRPHDLRHTFAFRLAQETGADAYELERRLGHRSQRYIQRYTNPPEDMAAQYVELF</sequence>
<accession>A0A8J2VF37</accession>
<dbReference type="InterPro" id="IPR050090">
    <property type="entry name" value="Tyrosine_recombinase_XerCD"/>
</dbReference>
<evidence type="ECO:0008006" key="9">
    <source>
        <dbReference type="Google" id="ProtNLM"/>
    </source>
</evidence>
<dbReference type="Pfam" id="PF00589">
    <property type="entry name" value="Phage_integrase"/>
    <property type="match status" value="1"/>
</dbReference>
<dbReference type="InterPro" id="IPR010998">
    <property type="entry name" value="Integrase_recombinase_N"/>
</dbReference>
<dbReference type="Proteomes" id="UP000625210">
    <property type="component" value="Unassembled WGS sequence"/>
</dbReference>
<keyword evidence="3" id="KW-0233">DNA recombination</keyword>
<keyword evidence="2 4" id="KW-0238">DNA-binding</keyword>